<evidence type="ECO:0000313" key="3">
    <source>
        <dbReference type="Proteomes" id="UP000620124"/>
    </source>
</evidence>
<evidence type="ECO:0000256" key="1">
    <source>
        <dbReference type="SAM" id="SignalP"/>
    </source>
</evidence>
<sequence length="154" mass="15838">MFGFTAIFSVSVSLLLASQSVVAVPSPNSPNLFLSIRQSASDSDSDPGLTIAPQCVNPCTKLNNTLTTTQTVTDACTNAVVDQYAACFDCELNVLADTQADLQDTVTAFVQGCANLGHPVKSVTIVAKNGGERLSLGISGSVVVGLAALSLMVL</sequence>
<proteinExistence type="predicted"/>
<accession>A0A8H6XIT5</accession>
<dbReference type="AlphaFoldDB" id="A0A8H6XIT5"/>
<keyword evidence="1" id="KW-0732">Signal</keyword>
<evidence type="ECO:0000313" key="2">
    <source>
        <dbReference type="EMBL" id="KAF7341272.1"/>
    </source>
</evidence>
<protein>
    <submittedName>
        <fullName evidence="2">Uncharacterized protein</fullName>
    </submittedName>
</protein>
<name>A0A8H6XIT5_9AGAR</name>
<dbReference type="EMBL" id="JACAZI010000018">
    <property type="protein sequence ID" value="KAF7341272.1"/>
    <property type="molecule type" value="Genomic_DNA"/>
</dbReference>
<feature type="chain" id="PRO_5034654315" evidence="1">
    <location>
        <begin position="24"/>
        <end position="154"/>
    </location>
</feature>
<gene>
    <name evidence="2" type="ORF">MVEN_01863200</name>
</gene>
<dbReference type="OrthoDB" id="2997312at2759"/>
<feature type="signal peptide" evidence="1">
    <location>
        <begin position="1"/>
        <end position="23"/>
    </location>
</feature>
<keyword evidence="3" id="KW-1185">Reference proteome</keyword>
<comment type="caution">
    <text evidence="2">The sequence shown here is derived from an EMBL/GenBank/DDBJ whole genome shotgun (WGS) entry which is preliminary data.</text>
</comment>
<reference evidence="2" key="1">
    <citation type="submission" date="2020-05" db="EMBL/GenBank/DDBJ databases">
        <title>Mycena genomes resolve the evolution of fungal bioluminescence.</title>
        <authorList>
            <person name="Tsai I.J."/>
        </authorList>
    </citation>
    <scope>NUCLEOTIDE SEQUENCE</scope>
    <source>
        <strain evidence="2">CCC161011</strain>
    </source>
</reference>
<dbReference type="Proteomes" id="UP000620124">
    <property type="component" value="Unassembled WGS sequence"/>
</dbReference>
<organism evidence="2 3">
    <name type="scientific">Mycena venus</name>
    <dbReference type="NCBI Taxonomy" id="2733690"/>
    <lineage>
        <taxon>Eukaryota</taxon>
        <taxon>Fungi</taxon>
        <taxon>Dikarya</taxon>
        <taxon>Basidiomycota</taxon>
        <taxon>Agaricomycotina</taxon>
        <taxon>Agaricomycetes</taxon>
        <taxon>Agaricomycetidae</taxon>
        <taxon>Agaricales</taxon>
        <taxon>Marasmiineae</taxon>
        <taxon>Mycenaceae</taxon>
        <taxon>Mycena</taxon>
    </lineage>
</organism>